<keyword evidence="7 8" id="KW-0472">Membrane</keyword>
<dbReference type="AlphaFoldDB" id="C0GII9"/>
<sequence>MSIKDSVTDRLDVRILLIVLIVSIIEFEIFVIPKATARVAGQDAWIAMLLGSVFIAFNTFILVKLTARFPRENFFEFGGKVWGKPLSYVIILGYLAYWFIFLSFLLKDFNVVNETFFVREAHPAVSVTLFTLGAVWVVIYGFPAVVRLLQMMAPFLLLPLIMVAALQVVNIRLENLQPVLGNGVLPVLKGAVLFAGFWQGLELLLFTSPFIKKPQQALKPALLAVGVLTALAVAQTISVIGVLGVDHIEVAIWPGINAMSAIAFPGFPVERFELFLTLPWIVAIFTTLCVFLYLLSFGIIQLLHIPYRKLTVFLCAGLIVASSLLFPNYPAKMQYFDAFALLTIVFVLLIPSLTLILAIIRKKEGHEIE</sequence>
<dbReference type="InterPro" id="IPR004761">
    <property type="entry name" value="Spore_GerAB"/>
</dbReference>
<feature type="transmembrane region" description="Helical" evidence="8">
    <location>
        <begin position="338"/>
        <end position="360"/>
    </location>
</feature>
<dbReference type="OrthoDB" id="1931502at2"/>
<feature type="transmembrane region" description="Helical" evidence="8">
    <location>
        <begin position="12"/>
        <end position="32"/>
    </location>
</feature>
<dbReference type="Proteomes" id="UP000006443">
    <property type="component" value="Unassembled WGS sequence"/>
</dbReference>
<dbReference type="Pfam" id="PF03845">
    <property type="entry name" value="Spore_permease"/>
    <property type="match status" value="1"/>
</dbReference>
<name>C0GII9_DETAL</name>
<evidence type="ECO:0000313" key="9">
    <source>
        <dbReference type="EMBL" id="EEG76850.1"/>
    </source>
</evidence>
<reference evidence="9 10" key="1">
    <citation type="submission" date="2009-02" db="EMBL/GenBank/DDBJ databases">
        <title>Sequencing of the draft genome and assembly of Dethiobacter alkaliphilus AHT 1.</title>
        <authorList>
            <consortium name="US DOE Joint Genome Institute (JGI-PGF)"/>
            <person name="Lucas S."/>
            <person name="Copeland A."/>
            <person name="Lapidus A."/>
            <person name="Glavina del Rio T."/>
            <person name="Dalin E."/>
            <person name="Tice H."/>
            <person name="Bruce D."/>
            <person name="Goodwin L."/>
            <person name="Pitluck S."/>
            <person name="Larimer F."/>
            <person name="Land M.L."/>
            <person name="Hauser L."/>
            <person name="Muyzer G."/>
        </authorList>
    </citation>
    <scope>NUCLEOTIDE SEQUENCE [LARGE SCALE GENOMIC DNA]</scope>
    <source>
        <strain evidence="9 10">AHT 1</strain>
    </source>
</reference>
<feature type="transmembrane region" description="Helical" evidence="8">
    <location>
        <begin position="126"/>
        <end position="146"/>
    </location>
</feature>
<keyword evidence="10" id="KW-1185">Reference proteome</keyword>
<evidence type="ECO:0000256" key="2">
    <source>
        <dbReference type="ARBA" id="ARBA00007998"/>
    </source>
</evidence>
<dbReference type="STRING" id="555088.DealDRAFT_2298"/>
<dbReference type="PANTHER" id="PTHR34975">
    <property type="entry name" value="SPORE GERMINATION PROTEIN A2"/>
    <property type="match status" value="1"/>
</dbReference>
<comment type="subcellular location">
    <subcellularLocation>
        <location evidence="1">Membrane</location>
        <topology evidence="1">Multi-pass membrane protein</topology>
    </subcellularLocation>
</comment>
<evidence type="ECO:0000256" key="4">
    <source>
        <dbReference type="ARBA" id="ARBA00022544"/>
    </source>
</evidence>
<feature type="transmembrane region" description="Helical" evidence="8">
    <location>
        <begin position="274"/>
        <end position="295"/>
    </location>
</feature>
<dbReference type="PANTHER" id="PTHR34975:SF2">
    <property type="entry name" value="SPORE GERMINATION PROTEIN A2"/>
    <property type="match status" value="1"/>
</dbReference>
<evidence type="ECO:0000256" key="6">
    <source>
        <dbReference type="ARBA" id="ARBA00022989"/>
    </source>
</evidence>
<proteinExistence type="inferred from homology"/>
<feature type="transmembrane region" description="Helical" evidence="8">
    <location>
        <begin position="223"/>
        <end position="245"/>
    </location>
</feature>
<evidence type="ECO:0000256" key="5">
    <source>
        <dbReference type="ARBA" id="ARBA00022692"/>
    </source>
</evidence>
<comment type="similarity">
    <text evidence="2">Belongs to the amino acid-polyamine-organocation (APC) superfamily. Spore germination protein (SGP) (TC 2.A.3.9) family.</text>
</comment>
<accession>C0GII9</accession>
<evidence type="ECO:0000256" key="3">
    <source>
        <dbReference type="ARBA" id="ARBA00022448"/>
    </source>
</evidence>
<evidence type="ECO:0000256" key="7">
    <source>
        <dbReference type="ARBA" id="ARBA00023136"/>
    </source>
</evidence>
<feature type="transmembrane region" description="Helical" evidence="8">
    <location>
        <begin position="86"/>
        <end position="106"/>
    </location>
</feature>
<gene>
    <name evidence="9" type="ORF">DealDRAFT_2298</name>
</gene>
<feature type="transmembrane region" description="Helical" evidence="8">
    <location>
        <begin position="153"/>
        <end position="171"/>
    </location>
</feature>
<keyword evidence="5 8" id="KW-0812">Transmembrane</keyword>
<comment type="caution">
    <text evidence="9">The sequence shown here is derived from an EMBL/GenBank/DDBJ whole genome shotgun (WGS) entry which is preliminary data.</text>
</comment>
<dbReference type="GO" id="GO:0016020">
    <property type="term" value="C:membrane"/>
    <property type="evidence" value="ECO:0007669"/>
    <property type="project" value="UniProtKB-SubCell"/>
</dbReference>
<dbReference type="RefSeq" id="WP_008517553.1">
    <property type="nucleotide sequence ID" value="NZ_ACJM01000012.1"/>
</dbReference>
<dbReference type="EMBL" id="ACJM01000012">
    <property type="protein sequence ID" value="EEG76850.1"/>
    <property type="molecule type" value="Genomic_DNA"/>
</dbReference>
<dbReference type="NCBIfam" id="TIGR00912">
    <property type="entry name" value="2A0309"/>
    <property type="match status" value="1"/>
</dbReference>
<organism evidence="9 10">
    <name type="scientific">Dethiobacter alkaliphilus AHT 1</name>
    <dbReference type="NCBI Taxonomy" id="555088"/>
    <lineage>
        <taxon>Bacteria</taxon>
        <taxon>Bacillati</taxon>
        <taxon>Bacillota</taxon>
        <taxon>Dethiobacteria</taxon>
        <taxon>Dethiobacterales</taxon>
        <taxon>Dethiobacteraceae</taxon>
        <taxon>Dethiobacter</taxon>
    </lineage>
</organism>
<feature type="transmembrane region" description="Helical" evidence="8">
    <location>
        <begin position="307"/>
        <end position="326"/>
    </location>
</feature>
<dbReference type="Gene3D" id="1.20.1740.10">
    <property type="entry name" value="Amino acid/polyamine transporter I"/>
    <property type="match status" value="1"/>
</dbReference>
<evidence type="ECO:0000313" key="10">
    <source>
        <dbReference type="Proteomes" id="UP000006443"/>
    </source>
</evidence>
<protein>
    <submittedName>
        <fullName evidence="9">Spore germination protein</fullName>
    </submittedName>
</protein>
<evidence type="ECO:0000256" key="8">
    <source>
        <dbReference type="SAM" id="Phobius"/>
    </source>
</evidence>
<keyword evidence="4" id="KW-0309">Germination</keyword>
<feature type="transmembrane region" description="Helical" evidence="8">
    <location>
        <begin position="44"/>
        <end position="65"/>
    </location>
</feature>
<evidence type="ECO:0000256" key="1">
    <source>
        <dbReference type="ARBA" id="ARBA00004141"/>
    </source>
</evidence>
<dbReference type="GO" id="GO:0009847">
    <property type="term" value="P:spore germination"/>
    <property type="evidence" value="ECO:0007669"/>
    <property type="project" value="InterPro"/>
</dbReference>
<dbReference type="eggNOG" id="COG0531">
    <property type="taxonomic scope" value="Bacteria"/>
</dbReference>
<keyword evidence="6 8" id="KW-1133">Transmembrane helix</keyword>
<keyword evidence="3" id="KW-0813">Transport</keyword>